<proteinExistence type="predicted"/>
<dbReference type="EMBL" id="JAACJN010000026">
    <property type="protein sequence ID" value="KAF5388827.1"/>
    <property type="molecule type" value="Genomic_DNA"/>
</dbReference>
<accession>A0A8H5HSQ7</accession>
<feature type="region of interest" description="Disordered" evidence="1">
    <location>
        <begin position="503"/>
        <end position="522"/>
    </location>
</feature>
<sequence>MHSPPGLQPHPLFVAERLFTSSPEPIYETIASEDAIDIDIESYCDGIPLERMNHIVSGSSNLIESDESGSDEEEEHDRLTALYQACLTARLESSDHHDHTLDGSSDSESDTSETSSIAWDEVDLESLVDSLPEEYSSHPHSESYYTLSPTIFSSLSAPLTLHTLSLPANPVPDPSRPSDSLSDDSSILLLILALNTPSLRSDPWNPIPRILRAVERIRQDQEEGSTVFLFHPPLVTLTSAHSKHSTTDSEEQCTVAHWIDFFRQILEGLTFLHENAVVWGGFDAIEPEQNPSLGSSDPSHPPGLDINATEKKQVEIFMMDISSDPEAFTSTCPKFDYSRYPVKYYFSDLRKARKVSGSLDASSSSLFTQEVQSCGSWLERLLFSSQALHSRLGSPFLPLIQAMKSRTFSADGARKLFEARVKSLNLVKDKLSLDAKVPAVQWRPFERDICNESRVVRRHTASMTRSISSDSQMSLKVSKQPGTGASQVRLALTIGAGVSGRGNRLRAGSLARSKSSPHPIPTLRENKRKEVFGDLSFVKSSSASDVIKSNTSSHALSTLGDKIKSKEAEDSDSTVLMSPSAGMTGIRAVSPTSPVFTIASLDLASLSLGTPPQHPNHQIRPDRGGARPWR</sequence>
<name>A0A8H5HSQ7_9AGAR</name>
<comment type="caution">
    <text evidence="2">The sequence shown here is derived from an EMBL/GenBank/DDBJ whole genome shotgun (WGS) entry which is preliminary data.</text>
</comment>
<reference evidence="2 3" key="1">
    <citation type="journal article" date="2020" name="ISME J.">
        <title>Uncovering the hidden diversity of litter-decomposition mechanisms in mushroom-forming fungi.</title>
        <authorList>
            <person name="Floudas D."/>
            <person name="Bentzer J."/>
            <person name="Ahren D."/>
            <person name="Johansson T."/>
            <person name="Persson P."/>
            <person name="Tunlid A."/>
        </authorList>
    </citation>
    <scope>NUCLEOTIDE SEQUENCE [LARGE SCALE GENOMIC DNA]</scope>
    <source>
        <strain evidence="2 3">CBS 406.79</strain>
    </source>
</reference>
<feature type="region of interest" description="Disordered" evidence="1">
    <location>
        <begin position="461"/>
        <end position="482"/>
    </location>
</feature>
<feature type="region of interest" description="Disordered" evidence="1">
    <location>
        <begin position="94"/>
        <end position="119"/>
    </location>
</feature>
<evidence type="ECO:0000313" key="3">
    <source>
        <dbReference type="Proteomes" id="UP000518752"/>
    </source>
</evidence>
<evidence type="ECO:0000256" key="1">
    <source>
        <dbReference type="SAM" id="MobiDB-lite"/>
    </source>
</evidence>
<dbReference type="Proteomes" id="UP000518752">
    <property type="component" value="Unassembled WGS sequence"/>
</dbReference>
<evidence type="ECO:0000313" key="2">
    <source>
        <dbReference type="EMBL" id="KAF5388827.1"/>
    </source>
</evidence>
<dbReference type="AlphaFoldDB" id="A0A8H5HSQ7"/>
<gene>
    <name evidence="2" type="ORF">D9757_005627</name>
</gene>
<keyword evidence="3" id="KW-1185">Reference proteome</keyword>
<feature type="region of interest" description="Disordered" evidence="1">
    <location>
        <begin position="607"/>
        <end position="630"/>
    </location>
</feature>
<protein>
    <submittedName>
        <fullName evidence="2">Uncharacterized protein</fullName>
    </submittedName>
</protein>
<feature type="compositionally biased region" description="Basic and acidic residues" evidence="1">
    <location>
        <begin position="619"/>
        <end position="630"/>
    </location>
</feature>
<organism evidence="2 3">
    <name type="scientific">Collybiopsis confluens</name>
    <dbReference type="NCBI Taxonomy" id="2823264"/>
    <lineage>
        <taxon>Eukaryota</taxon>
        <taxon>Fungi</taxon>
        <taxon>Dikarya</taxon>
        <taxon>Basidiomycota</taxon>
        <taxon>Agaricomycotina</taxon>
        <taxon>Agaricomycetes</taxon>
        <taxon>Agaricomycetidae</taxon>
        <taxon>Agaricales</taxon>
        <taxon>Marasmiineae</taxon>
        <taxon>Omphalotaceae</taxon>
        <taxon>Collybiopsis</taxon>
    </lineage>
</organism>
<dbReference type="OrthoDB" id="3260792at2759"/>